<evidence type="ECO:0000256" key="1">
    <source>
        <dbReference type="ARBA" id="ARBA00022448"/>
    </source>
</evidence>
<keyword evidence="4" id="KW-0249">Electron transport</keyword>
<reference evidence="9 10" key="2">
    <citation type="submission" date="2020-05" db="EMBL/GenBank/DDBJ databases">
        <authorList>
            <person name="Khan S.A."/>
            <person name="Jeon C.O."/>
            <person name="Chun B.H."/>
        </authorList>
    </citation>
    <scope>NUCLEOTIDE SEQUENCE [LARGE SCALE GENOMIC DNA]</scope>
    <source>
        <strain evidence="9 10">H242</strain>
    </source>
</reference>
<dbReference type="Pfam" id="PF13442">
    <property type="entry name" value="Cytochrome_CBB3"/>
    <property type="match status" value="1"/>
</dbReference>
<keyword evidence="1" id="KW-0813">Transport</keyword>
<keyword evidence="3 6" id="KW-0479">Metal-binding</keyword>
<evidence type="ECO:0000256" key="6">
    <source>
        <dbReference type="PROSITE-ProRule" id="PRU00433"/>
    </source>
</evidence>
<dbReference type="Gene3D" id="1.10.760.10">
    <property type="entry name" value="Cytochrome c-like domain"/>
    <property type="match status" value="2"/>
</dbReference>
<evidence type="ECO:0000256" key="4">
    <source>
        <dbReference type="ARBA" id="ARBA00022982"/>
    </source>
</evidence>
<feature type="signal peptide" evidence="7">
    <location>
        <begin position="1"/>
        <end position="28"/>
    </location>
</feature>
<keyword evidence="7" id="KW-0732">Signal</keyword>
<dbReference type="SUPFAM" id="SSF46626">
    <property type="entry name" value="Cytochrome c"/>
    <property type="match status" value="2"/>
</dbReference>
<keyword evidence="5 6" id="KW-0408">Iron</keyword>
<evidence type="ECO:0000313" key="9">
    <source>
        <dbReference type="EMBL" id="QJW85725.1"/>
    </source>
</evidence>
<evidence type="ECO:0000313" key="10">
    <source>
        <dbReference type="Proteomes" id="UP000500826"/>
    </source>
</evidence>
<dbReference type="PROSITE" id="PS51007">
    <property type="entry name" value="CYTC"/>
    <property type="match status" value="1"/>
</dbReference>
<dbReference type="InterPro" id="IPR050597">
    <property type="entry name" value="Cytochrome_c_Oxidase_Subunit"/>
</dbReference>
<evidence type="ECO:0000256" key="5">
    <source>
        <dbReference type="ARBA" id="ARBA00023004"/>
    </source>
</evidence>
<evidence type="ECO:0000256" key="3">
    <source>
        <dbReference type="ARBA" id="ARBA00022723"/>
    </source>
</evidence>
<keyword evidence="10" id="KW-1185">Reference proteome</keyword>
<keyword evidence="2 6" id="KW-0349">Heme</keyword>
<sequence length="222" mass="23552">MAVEGVRRARRVAAAAALLVAFAGGAQAQPAAAPPQAAMCMACHGPQGNSQIPTTPSLAGQPKLFIENQLVLIREGLRVVPEMKGMLDGLKDAELVALAGYFAAQKPVAAATGAPNDATYARGQALSARMLCGTCHLPDYSGREQIPRLAGQHEAFLLQAMKQFRDHPGPGRDTIMAASLYGLKDNDWPTWRTSSRISGSSPPYNDGLAAVVQWIERAPPKR</sequence>
<feature type="chain" id="PRO_5045894401" evidence="7">
    <location>
        <begin position="29"/>
        <end position="222"/>
    </location>
</feature>
<evidence type="ECO:0000259" key="8">
    <source>
        <dbReference type="PROSITE" id="PS51007"/>
    </source>
</evidence>
<organism evidence="9 10">
    <name type="scientific">Ramlibacter terrae</name>
    <dbReference type="NCBI Taxonomy" id="2732511"/>
    <lineage>
        <taxon>Bacteria</taxon>
        <taxon>Pseudomonadati</taxon>
        <taxon>Pseudomonadota</taxon>
        <taxon>Betaproteobacteria</taxon>
        <taxon>Burkholderiales</taxon>
        <taxon>Comamonadaceae</taxon>
        <taxon>Ramlibacter</taxon>
    </lineage>
</organism>
<reference evidence="9 10" key="1">
    <citation type="submission" date="2020-05" db="EMBL/GenBank/DDBJ databases">
        <title>Ramlibacter rhizophilus sp. nov., isolated from rhizosphere soil of national flower Mugunghwa from South Korea.</title>
        <authorList>
            <person name="Zheng-Fei Y."/>
            <person name="Huan T."/>
        </authorList>
    </citation>
    <scope>NUCLEOTIDE SEQUENCE [LARGE SCALE GENOMIC DNA]</scope>
    <source>
        <strain evidence="9 10">H242</strain>
    </source>
</reference>
<protein>
    <submittedName>
        <fullName evidence="9">Cytochrome c4</fullName>
    </submittedName>
</protein>
<gene>
    <name evidence="9" type="ORF">HK414_03905</name>
</gene>
<dbReference type="InterPro" id="IPR009056">
    <property type="entry name" value="Cyt_c-like_dom"/>
</dbReference>
<dbReference type="PANTHER" id="PTHR33751">
    <property type="entry name" value="CBB3-TYPE CYTOCHROME C OXIDASE SUBUNIT FIXP"/>
    <property type="match status" value="1"/>
</dbReference>
<dbReference type="EMBL" id="CP053418">
    <property type="protein sequence ID" value="QJW85725.1"/>
    <property type="molecule type" value="Genomic_DNA"/>
</dbReference>
<feature type="domain" description="Cytochrome c" evidence="8">
    <location>
        <begin position="13"/>
        <end position="106"/>
    </location>
</feature>
<dbReference type="Proteomes" id="UP000500826">
    <property type="component" value="Chromosome"/>
</dbReference>
<name>A0ABX6P6L8_9BURK</name>
<evidence type="ECO:0000256" key="7">
    <source>
        <dbReference type="SAM" id="SignalP"/>
    </source>
</evidence>
<accession>A0ABX6P6L8</accession>
<proteinExistence type="predicted"/>
<evidence type="ECO:0000256" key="2">
    <source>
        <dbReference type="ARBA" id="ARBA00022617"/>
    </source>
</evidence>
<dbReference type="InterPro" id="IPR036909">
    <property type="entry name" value="Cyt_c-like_dom_sf"/>
</dbReference>
<dbReference type="PANTHER" id="PTHR33751:SF9">
    <property type="entry name" value="CYTOCHROME C4"/>
    <property type="match status" value="1"/>
</dbReference>